<feature type="compositionally biased region" description="Polar residues" evidence="1">
    <location>
        <begin position="71"/>
        <end position="80"/>
    </location>
</feature>
<sequence length="513" mass="57156">MVGVAGKSKGCKTCRRRKTACGLQRPQCVQCTRSKRVCLGYDRDILFVPVQASPVDKKTVMKSMFTELKRNSSASQSGPVSTAAMKPETTRKIDTGMARYSEGGPTFSPDNLSKASTRHQLINAFITTCVPDSELRMGRSGPWLVLLPQFLMRTKALETASLAISAAALGRVHNDTTLINESLKLYTQGLRELQNALWNPKLMYDDETLAACLSLSLYEVMECPGDAYNAYVSHCNGCMKLVEVRGIDRHTSGIAHQLFVAFRSQARPNFLSSPLWVQGPWKGSPKRVLDRLIDCLAMGPIIFQQTERFRTLRSKPLLDLALDFVDHCWALDKALRGIYEDLERETAGSLYWTTLSEDLNTARTLMLYWSLAVMVWSGFCALYELIATIEIDPVDAFCPEYQDCVDPNSCACRRLVPISSGSLRYDVTKLPPLGHRADYLTPARNVCQSVEFCLNTALPIFGGFSVSTPLILVFETVRHDPRFAAETAWMAATLNTIQNKGLRILNYSVKRGA</sequence>
<dbReference type="InterPro" id="IPR053178">
    <property type="entry name" value="Osmoadaptation_assoc"/>
</dbReference>
<dbReference type="GO" id="GO:0008270">
    <property type="term" value="F:zinc ion binding"/>
    <property type="evidence" value="ECO:0007669"/>
    <property type="project" value="InterPro"/>
</dbReference>
<dbReference type="SUPFAM" id="SSF57701">
    <property type="entry name" value="Zn2/Cys6 DNA-binding domain"/>
    <property type="match status" value="1"/>
</dbReference>
<comment type="caution">
    <text evidence="3">The sequence shown here is derived from an EMBL/GenBank/DDBJ whole genome shotgun (WGS) entry which is preliminary data.</text>
</comment>
<dbReference type="InterPro" id="IPR036864">
    <property type="entry name" value="Zn2-C6_fun-type_DNA-bd_sf"/>
</dbReference>
<dbReference type="AlphaFoldDB" id="A0AAD7QLQ7"/>
<gene>
    <name evidence="3" type="ORF">POJ06DRAFT_286317</name>
</gene>
<dbReference type="CDD" id="cd00067">
    <property type="entry name" value="GAL4"/>
    <property type="match status" value="1"/>
</dbReference>
<dbReference type="GeneID" id="80885386"/>
<dbReference type="PROSITE" id="PS00463">
    <property type="entry name" value="ZN2_CY6_FUNGAL_1"/>
    <property type="match status" value="1"/>
</dbReference>
<dbReference type="PROSITE" id="PS50048">
    <property type="entry name" value="ZN2_CY6_FUNGAL_2"/>
    <property type="match status" value="1"/>
</dbReference>
<dbReference type="InterPro" id="IPR021858">
    <property type="entry name" value="Fun_TF"/>
</dbReference>
<evidence type="ECO:0000256" key="1">
    <source>
        <dbReference type="SAM" id="MobiDB-lite"/>
    </source>
</evidence>
<protein>
    <recommendedName>
        <fullName evidence="2">Zn(2)-C6 fungal-type domain-containing protein</fullName>
    </recommendedName>
</protein>
<name>A0AAD7QLQ7_9ASCO</name>
<evidence type="ECO:0000313" key="3">
    <source>
        <dbReference type="EMBL" id="KAJ8097655.1"/>
    </source>
</evidence>
<feature type="region of interest" description="Disordered" evidence="1">
    <location>
        <begin position="71"/>
        <end position="92"/>
    </location>
</feature>
<organism evidence="3 4">
    <name type="scientific">Lipomyces tetrasporus</name>
    <dbReference type="NCBI Taxonomy" id="54092"/>
    <lineage>
        <taxon>Eukaryota</taxon>
        <taxon>Fungi</taxon>
        <taxon>Dikarya</taxon>
        <taxon>Ascomycota</taxon>
        <taxon>Saccharomycotina</taxon>
        <taxon>Lipomycetes</taxon>
        <taxon>Lipomycetales</taxon>
        <taxon>Lipomycetaceae</taxon>
        <taxon>Lipomyces</taxon>
    </lineage>
</organism>
<reference evidence="3" key="1">
    <citation type="submission" date="2023-03" db="EMBL/GenBank/DDBJ databases">
        <title>Near-Complete genome sequence of Lipomyces tetrasporous NRRL Y-64009, an oleaginous yeast capable of growing on lignocellulosic hydrolysates.</title>
        <authorList>
            <consortium name="Lawrence Berkeley National Laboratory"/>
            <person name="Jagtap S.S."/>
            <person name="Liu J.-J."/>
            <person name="Walukiewicz H.E."/>
            <person name="Pangilinan J."/>
            <person name="Lipzen A."/>
            <person name="Ahrendt S."/>
            <person name="Koriabine M."/>
            <person name="Cobaugh K."/>
            <person name="Salamov A."/>
            <person name="Yoshinaga Y."/>
            <person name="Ng V."/>
            <person name="Daum C."/>
            <person name="Grigoriev I.V."/>
            <person name="Slininger P.J."/>
            <person name="Dien B.S."/>
            <person name="Jin Y.-S."/>
            <person name="Rao C.V."/>
        </authorList>
    </citation>
    <scope>NUCLEOTIDE SEQUENCE</scope>
    <source>
        <strain evidence="3">NRRL Y-64009</strain>
    </source>
</reference>
<feature type="domain" description="Zn(2)-C6 fungal-type" evidence="2">
    <location>
        <begin position="10"/>
        <end position="38"/>
    </location>
</feature>
<dbReference type="Proteomes" id="UP001217417">
    <property type="component" value="Unassembled WGS sequence"/>
</dbReference>
<dbReference type="SMART" id="SM00066">
    <property type="entry name" value="GAL4"/>
    <property type="match status" value="1"/>
</dbReference>
<accession>A0AAD7QLQ7</accession>
<dbReference type="Pfam" id="PF11951">
    <property type="entry name" value="Fungal_trans_2"/>
    <property type="match status" value="1"/>
</dbReference>
<dbReference type="InterPro" id="IPR001138">
    <property type="entry name" value="Zn2Cys6_DnaBD"/>
</dbReference>
<dbReference type="EMBL" id="JARPMG010000011">
    <property type="protein sequence ID" value="KAJ8097655.1"/>
    <property type="molecule type" value="Genomic_DNA"/>
</dbReference>
<dbReference type="RefSeq" id="XP_056041105.1">
    <property type="nucleotide sequence ID" value="XM_056190220.1"/>
</dbReference>
<dbReference type="PANTHER" id="PTHR38111">
    <property type="entry name" value="ZN(2)-C6 FUNGAL-TYPE DOMAIN-CONTAINING PROTEIN-RELATED"/>
    <property type="match status" value="1"/>
</dbReference>
<proteinExistence type="predicted"/>
<evidence type="ECO:0000259" key="2">
    <source>
        <dbReference type="PROSITE" id="PS50048"/>
    </source>
</evidence>
<dbReference type="GO" id="GO:0000981">
    <property type="term" value="F:DNA-binding transcription factor activity, RNA polymerase II-specific"/>
    <property type="evidence" value="ECO:0007669"/>
    <property type="project" value="InterPro"/>
</dbReference>
<dbReference type="PANTHER" id="PTHR38111:SF11">
    <property type="entry name" value="TRANSCRIPTION FACTOR DOMAIN-CONTAINING PROTEIN-RELATED"/>
    <property type="match status" value="1"/>
</dbReference>
<evidence type="ECO:0000313" key="4">
    <source>
        <dbReference type="Proteomes" id="UP001217417"/>
    </source>
</evidence>
<keyword evidence="4" id="KW-1185">Reference proteome</keyword>
<dbReference type="Gene3D" id="4.10.240.10">
    <property type="entry name" value="Zn(2)-C6 fungal-type DNA-binding domain"/>
    <property type="match status" value="1"/>
</dbReference>